<dbReference type="AlphaFoldDB" id="A0A370GJJ7"/>
<feature type="domain" description="Guanylate cyclase" evidence="7">
    <location>
        <begin position="443"/>
        <end position="575"/>
    </location>
</feature>
<dbReference type="SUPFAM" id="SSF55073">
    <property type="entry name" value="Nucleotide cyclase"/>
    <property type="match status" value="1"/>
</dbReference>
<proteinExistence type="predicted"/>
<dbReference type="Gene3D" id="3.30.70.1230">
    <property type="entry name" value="Nucleotide cyclase"/>
    <property type="match status" value="1"/>
</dbReference>
<evidence type="ECO:0000313" key="9">
    <source>
        <dbReference type="EMBL" id="RDI43817.1"/>
    </source>
</evidence>
<dbReference type="PROSITE" id="PS50125">
    <property type="entry name" value="GUANYLATE_CYCLASE_2"/>
    <property type="match status" value="1"/>
</dbReference>
<keyword evidence="2" id="KW-1003">Cell membrane</keyword>
<dbReference type="InterPro" id="IPR033479">
    <property type="entry name" value="dCache_1"/>
</dbReference>
<dbReference type="Pfam" id="PF02743">
    <property type="entry name" value="dCache_1"/>
    <property type="match status" value="1"/>
</dbReference>
<dbReference type="SMART" id="SM00044">
    <property type="entry name" value="CYCc"/>
    <property type="match status" value="1"/>
</dbReference>
<evidence type="ECO:0000259" key="7">
    <source>
        <dbReference type="PROSITE" id="PS50125"/>
    </source>
</evidence>
<keyword evidence="10" id="KW-1185">Reference proteome</keyword>
<dbReference type="InterPro" id="IPR001054">
    <property type="entry name" value="A/G_cyclase"/>
</dbReference>
<dbReference type="Gene3D" id="6.10.340.10">
    <property type="match status" value="1"/>
</dbReference>
<accession>A0A370GJJ7</accession>
<evidence type="ECO:0000256" key="4">
    <source>
        <dbReference type="ARBA" id="ARBA00022989"/>
    </source>
</evidence>
<dbReference type="CDD" id="cd12913">
    <property type="entry name" value="PDC1_MCP_like"/>
    <property type="match status" value="1"/>
</dbReference>
<keyword evidence="3 6" id="KW-0812">Transmembrane</keyword>
<sequence>MIQSLIHKLKHLVVTLRFSILFIFVTLFLVSALSIILATSIRFMDTLTFTSLALMRYSSAAVQQELNVAIRPAELESQFSAHLMEEGVLKDNEEELIPYTYYLLKNLPLALAVYWGDEHGDFIYAEKAKDGSIVTEIYTRRTLPATHIILYRNPTGQIIRSVSSDDLSFDPRRRPWYVKAKKAKRPIWTDVYLFEVLNQPGITSAAPVFNKQGQFIGAFGIDISLDYLSQFITHQKISPHGFSFIISGNENLIAYPKIKPFINTPLSPAHPVSIHRVPIPVIKKSFALYEKTSREELTIKQDGEDYLVAYEPVPDLAEYGWHIGVVIPKKDFTEALQKVNLITIIISVSVLTLCIILVSGLITRIVKPIKLLVQETDQIKHFDLDHDIPIQSRIKEVIVLRNAIQSMKKGLKSFQKYVPKILVRQLIESGEDIRAGGVRRELVVLFSDIENFTTIAEIMDPNELMTQLCDYLEDLSQIIIIEKGTIDKYIGDSIMAFWGAPLPVDMPCHQAAHAALRCQKKLDELNAQWAQQGKPALRTRIGIHKGEAVVGNLGSSERLNYTALGDTINMASRLENINKLYKTRIMVSETVYEEIKDAFVLRLVDCLAVKGKMRSSCVYELLSDSKRDIPFDVDTYRITFEKGFASYQHRQWDEAIAHFKNCLAIYPADTLAPIFIERCEHYKADPPSSDWHGISKMNT</sequence>
<dbReference type="Proteomes" id="UP000254720">
    <property type="component" value="Unassembled WGS sequence"/>
</dbReference>
<dbReference type="PANTHER" id="PTHR43081:SF1">
    <property type="entry name" value="ADENYLATE CYCLASE, TERMINAL-DIFFERENTIATION SPECIFIC"/>
    <property type="match status" value="1"/>
</dbReference>
<feature type="transmembrane region" description="Helical" evidence="6">
    <location>
        <begin position="339"/>
        <end position="362"/>
    </location>
</feature>
<dbReference type="CDD" id="cd07302">
    <property type="entry name" value="CHD"/>
    <property type="match status" value="1"/>
</dbReference>
<dbReference type="SUPFAM" id="SSF158472">
    <property type="entry name" value="HAMP domain-like"/>
    <property type="match status" value="1"/>
</dbReference>
<evidence type="ECO:0000256" key="1">
    <source>
        <dbReference type="ARBA" id="ARBA00004651"/>
    </source>
</evidence>
<dbReference type="GO" id="GO:0005886">
    <property type="term" value="C:plasma membrane"/>
    <property type="evidence" value="ECO:0007669"/>
    <property type="project" value="UniProtKB-SubCell"/>
</dbReference>
<comment type="caution">
    <text evidence="9">The sequence shown here is derived from an EMBL/GenBank/DDBJ whole genome shotgun (WGS) entry which is preliminary data.</text>
</comment>
<feature type="transmembrane region" description="Helical" evidence="6">
    <location>
        <begin position="20"/>
        <end position="41"/>
    </location>
</feature>
<dbReference type="GO" id="GO:0006171">
    <property type="term" value="P:cAMP biosynthetic process"/>
    <property type="evidence" value="ECO:0007669"/>
    <property type="project" value="TreeGrafter"/>
</dbReference>
<protein>
    <submittedName>
        <fullName evidence="9">Adenylate cyclase</fullName>
    </submittedName>
</protein>
<dbReference type="GO" id="GO:0004016">
    <property type="term" value="F:adenylate cyclase activity"/>
    <property type="evidence" value="ECO:0007669"/>
    <property type="project" value="UniProtKB-ARBA"/>
</dbReference>
<gene>
    <name evidence="9" type="ORF">C8D86_11087</name>
</gene>
<organism evidence="9 10">
    <name type="scientific">Aquicella lusitana</name>
    <dbReference type="NCBI Taxonomy" id="254246"/>
    <lineage>
        <taxon>Bacteria</taxon>
        <taxon>Pseudomonadati</taxon>
        <taxon>Pseudomonadota</taxon>
        <taxon>Gammaproteobacteria</taxon>
        <taxon>Legionellales</taxon>
        <taxon>Coxiellaceae</taxon>
        <taxon>Aquicella</taxon>
    </lineage>
</organism>
<reference evidence="9 10" key="1">
    <citation type="submission" date="2018-07" db="EMBL/GenBank/DDBJ databases">
        <title>Genomic Encyclopedia of Type Strains, Phase IV (KMG-IV): sequencing the most valuable type-strain genomes for metagenomic binning, comparative biology and taxonomic classification.</title>
        <authorList>
            <person name="Goeker M."/>
        </authorList>
    </citation>
    <scope>NUCLEOTIDE SEQUENCE [LARGE SCALE GENOMIC DNA]</scope>
    <source>
        <strain evidence="9 10">DSM 16500</strain>
    </source>
</reference>
<dbReference type="OrthoDB" id="9806704at2"/>
<feature type="domain" description="HAMP" evidence="8">
    <location>
        <begin position="363"/>
        <end position="416"/>
    </location>
</feature>
<dbReference type="RefSeq" id="WP_114834372.1">
    <property type="nucleotide sequence ID" value="NZ_LR699115.1"/>
</dbReference>
<dbReference type="PANTHER" id="PTHR43081">
    <property type="entry name" value="ADENYLATE CYCLASE, TERMINAL-DIFFERENTIATION SPECIFIC-RELATED"/>
    <property type="match status" value="1"/>
</dbReference>
<dbReference type="GO" id="GO:0035556">
    <property type="term" value="P:intracellular signal transduction"/>
    <property type="evidence" value="ECO:0007669"/>
    <property type="project" value="InterPro"/>
</dbReference>
<keyword evidence="4 6" id="KW-1133">Transmembrane helix</keyword>
<name>A0A370GJJ7_9COXI</name>
<evidence type="ECO:0000259" key="8">
    <source>
        <dbReference type="PROSITE" id="PS50885"/>
    </source>
</evidence>
<dbReference type="Gene3D" id="3.30.450.20">
    <property type="entry name" value="PAS domain"/>
    <property type="match status" value="1"/>
</dbReference>
<dbReference type="InterPro" id="IPR029151">
    <property type="entry name" value="Sensor-like_sf"/>
</dbReference>
<evidence type="ECO:0000256" key="2">
    <source>
        <dbReference type="ARBA" id="ARBA00022475"/>
    </source>
</evidence>
<dbReference type="SUPFAM" id="SSF103190">
    <property type="entry name" value="Sensory domain-like"/>
    <property type="match status" value="1"/>
</dbReference>
<keyword evidence="5 6" id="KW-0472">Membrane</keyword>
<dbReference type="PROSITE" id="PS50885">
    <property type="entry name" value="HAMP"/>
    <property type="match status" value="1"/>
</dbReference>
<evidence type="ECO:0000313" key="10">
    <source>
        <dbReference type="Proteomes" id="UP000254720"/>
    </source>
</evidence>
<dbReference type="CDD" id="cd12912">
    <property type="entry name" value="PDC2_MCP_like"/>
    <property type="match status" value="1"/>
</dbReference>
<dbReference type="InterPro" id="IPR050697">
    <property type="entry name" value="Adenylyl/Guanylyl_Cyclase_3/4"/>
</dbReference>
<dbReference type="InterPro" id="IPR029787">
    <property type="entry name" value="Nucleotide_cyclase"/>
</dbReference>
<comment type="subcellular location">
    <subcellularLocation>
        <location evidence="1">Cell membrane</location>
        <topology evidence="1">Multi-pass membrane protein</topology>
    </subcellularLocation>
</comment>
<dbReference type="InterPro" id="IPR003660">
    <property type="entry name" value="HAMP_dom"/>
</dbReference>
<dbReference type="Pfam" id="PF00211">
    <property type="entry name" value="Guanylate_cyc"/>
    <property type="match status" value="1"/>
</dbReference>
<evidence type="ECO:0000256" key="6">
    <source>
        <dbReference type="SAM" id="Phobius"/>
    </source>
</evidence>
<evidence type="ECO:0000256" key="3">
    <source>
        <dbReference type="ARBA" id="ARBA00022692"/>
    </source>
</evidence>
<evidence type="ECO:0000256" key="5">
    <source>
        <dbReference type="ARBA" id="ARBA00023136"/>
    </source>
</evidence>
<dbReference type="EMBL" id="QQAX01000010">
    <property type="protein sequence ID" value="RDI43817.1"/>
    <property type="molecule type" value="Genomic_DNA"/>
</dbReference>